<organism evidence="1 2">
    <name type="scientific">Ataeniobius toweri</name>
    <dbReference type="NCBI Taxonomy" id="208326"/>
    <lineage>
        <taxon>Eukaryota</taxon>
        <taxon>Metazoa</taxon>
        <taxon>Chordata</taxon>
        <taxon>Craniata</taxon>
        <taxon>Vertebrata</taxon>
        <taxon>Euteleostomi</taxon>
        <taxon>Actinopterygii</taxon>
        <taxon>Neopterygii</taxon>
        <taxon>Teleostei</taxon>
        <taxon>Neoteleostei</taxon>
        <taxon>Acanthomorphata</taxon>
        <taxon>Ovalentaria</taxon>
        <taxon>Atherinomorphae</taxon>
        <taxon>Cyprinodontiformes</taxon>
        <taxon>Goodeidae</taxon>
        <taxon>Ataeniobius</taxon>
    </lineage>
</organism>
<evidence type="ECO:0000313" key="1">
    <source>
        <dbReference type="EMBL" id="MED6252042.1"/>
    </source>
</evidence>
<protein>
    <submittedName>
        <fullName evidence="1">Uncharacterized protein</fullName>
    </submittedName>
</protein>
<accession>A0ABU7BN19</accession>
<gene>
    <name evidence="1" type="ORF">ATANTOWER_006170</name>
</gene>
<dbReference type="Proteomes" id="UP001345963">
    <property type="component" value="Unassembled WGS sequence"/>
</dbReference>
<sequence>MSPWWSSLGSWARPGSVQKAEIKKTASSLGELRSRSSASSHLTPNILLLHYIHQPCSSSTFHPSWQISAQDPLSSLSTIRPLHMSKPSNSVCEVLISNPVEPIFVLSLLNHDL</sequence>
<name>A0ABU7BN19_9TELE</name>
<proteinExistence type="predicted"/>
<comment type="caution">
    <text evidence="1">The sequence shown here is derived from an EMBL/GenBank/DDBJ whole genome shotgun (WGS) entry which is preliminary data.</text>
</comment>
<reference evidence="1 2" key="1">
    <citation type="submission" date="2021-07" db="EMBL/GenBank/DDBJ databases">
        <authorList>
            <person name="Palmer J.M."/>
        </authorList>
    </citation>
    <scope>NUCLEOTIDE SEQUENCE [LARGE SCALE GENOMIC DNA]</scope>
    <source>
        <strain evidence="1 2">AT_MEX2019</strain>
        <tissue evidence="1">Muscle</tissue>
    </source>
</reference>
<keyword evidence="2" id="KW-1185">Reference proteome</keyword>
<evidence type="ECO:0000313" key="2">
    <source>
        <dbReference type="Proteomes" id="UP001345963"/>
    </source>
</evidence>
<dbReference type="EMBL" id="JAHUTI010060699">
    <property type="protein sequence ID" value="MED6252042.1"/>
    <property type="molecule type" value="Genomic_DNA"/>
</dbReference>